<dbReference type="SUPFAM" id="SSF50156">
    <property type="entry name" value="PDZ domain-like"/>
    <property type="match status" value="1"/>
</dbReference>
<dbReference type="Gene3D" id="1.20.870.10">
    <property type="entry name" value="Son of sevenless (SoS) protein Chain: S domain 1"/>
    <property type="match status" value="1"/>
</dbReference>
<feature type="region of interest" description="Disordered" evidence="3">
    <location>
        <begin position="1256"/>
        <end position="1283"/>
    </location>
</feature>
<dbReference type="PROSITE" id="PS50200">
    <property type="entry name" value="RA"/>
    <property type="match status" value="1"/>
</dbReference>
<dbReference type="CDD" id="cd06755">
    <property type="entry name" value="PDZ_RapGEF2_RapGEF6-like"/>
    <property type="match status" value="1"/>
</dbReference>
<dbReference type="InterPro" id="IPR023578">
    <property type="entry name" value="Ras_GEF_dom_sf"/>
</dbReference>
<dbReference type="InterPro" id="IPR036034">
    <property type="entry name" value="PDZ_sf"/>
</dbReference>
<protein>
    <submittedName>
        <fullName evidence="8">Rap guanine nucleotide exchange factor 2-like isoform X6</fullName>
    </submittedName>
</protein>
<name>A0A443RN02_9ACAR</name>
<evidence type="ECO:0000259" key="6">
    <source>
        <dbReference type="PROSITE" id="PS50200"/>
    </source>
</evidence>
<dbReference type="Proteomes" id="UP000285301">
    <property type="component" value="Unassembled WGS sequence"/>
</dbReference>
<feature type="region of interest" description="Disordered" evidence="3">
    <location>
        <begin position="1114"/>
        <end position="1133"/>
    </location>
</feature>
<evidence type="ECO:0000259" key="4">
    <source>
        <dbReference type="PROSITE" id="PS50009"/>
    </source>
</evidence>
<dbReference type="PROSITE" id="PS50009">
    <property type="entry name" value="RASGEF_CAT"/>
    <property type="match status" value="1"/>
</dbReference>
<dbReference type="Gene3D" id="2.30.42.10">
    <property type="match status" value="1"/>
</dbReference>
<dbReference type="InterPro" id="IPR014710">
    <property type="entry name" value="RmlC-like_jellyroll"/>
</dbReference>
<dbReference type="InterPro" id="IPR018490">
    <property type="entry name" value="cNMP-bd_dom_sf"/>
</dbReference>
<dbReference type="SMART" id="SM00147">
    <property type="entry name" value="RasGEF"/>
    <property type="match status" value="1"/>
</dbReference>
<feature type="compositionally biased region" description="Low complexity" evidence="3">
    <location>
        <begin position="46"/>
        <end position="74"/>
    </location>
</feature>
<keyword evidence="1 2" id="KW-0344">Guanine-nucleotide releasing factor</keyword>
<dbReference type="GO" id="GO:0005085">
    <property type="term" value="F:guanyl-nucleotide exchange factor activity"/>
    <property type="evidence" value="ECO:0007669"/>
    <property type="project" value="UniProtKB-KW"/>
</dbReference>
<feature type="region of interest" description="Disordered" evidence="3">
    <location>
        <begin position="604"/>
        <end position="624"/>
    </location>
</feature>
<dbReference type="EMBL" id="NCKU01000192">
    <property type="protein sequence ID" value="RWS16666.1"/>
    <property type="molecule type" value="Genomic_DNA"/>
</dbReference>
<feature type="compositionally biased region" description="Basic and acidic residues" evidence="3">
    <location>
        <begin position="1274"/>
        <end position="1283"/>
    </location>
</feature>
<evidence type="ECO:0000256" key="2">
    <source>
        <dbReference type="PROSITE-ProRule" id="PRU00168"/>
    </source>
</evidence>
<dbReference type="PROSITE" id="PS50106">
    <property type="entry name" value="PDZ"/>
    <property type="match status" value="1"/>
</dbReference>
<dbReference type="Gene3D" id="2.60.120.10">
    <property type="entry name" value="Jelly Rolls"/>
    <property type="match status" value="1"/>
</dbReference>
<feature type="domain" description="Ras-associating" evidence="6">
    <location>
        <begin position="645"/>
        <end position="740"/>
    </location>
</feature>
<evidence type="ECO:0000259" key="5">
    <source>
        <dbReference type="PROSITE" id="PS50106"/>
    </source>
</evidence>
<dbReference type="PANTHER" id="PTHR23113:SF249">
    <property type="entry name" value="RAP GUANINE NUCLEOTIDE EXCHANGE FACTOR 6"/>
    <property type="match status" value="1"/>
</dbReference>
<feature type="compositionally biased region" description="Low complexity" evidence="3">
    <location>
        <begin position="1052"/>
        <end position="1062"/>
    </location>
</feature>
<dbReference type="GO" id="GO:0016324">
    <property type="term" value="C:apical plasma membrane"/>
    <property type="evidence" value="ECO:0007669"/>
    <property type="project" value="TreeGrafter"/>
</dbReference>
<evidence type="ECO:0000313" key="9">
    <source>
        <dbReference type="Proteomes" id="UP000285301"/>
    </source>
</evidence>
<dbReference type="GO" id="GO:0007265">
    <property type="term" value="P:Ras protein signal transduction"/>
    <property type="evidence" value="ECO:0007669"/>
    <property type="project" value="TreeGrafter"/>
</dbReference>
<sequence length="1283" mass="144191">YSNGQQNFSSQLINKTTDCLTLEASDILLLDYTCGNEESSDCPYDSSTTPTTTTPLPSNTSTPTTNASSNNGSNHQRASSMYSCHSDTTTATTNTTTSSDSEIDLTGLVEGLVDDETEERDKGEEDCYISLSHRIPSPSNQLVVLRQVLEKDPIERTEAETEIILNFINNIPAFSKYDVNIRKQLAAVMVLAIIEKPSTIILTHLEILDSFCCLIYGQVEHLYNNKTSRQLHPGDVFGITEPTMDTIYFEGIMKTCSPYCWFLCVSQTDFYKILNHSQSEFCRHEEDGKVVLITEHRNIDNYRKGHVIIRGTASKLLLGLLDCDSSDPFYIDDYLLTYRIFMPPSKNSSSLTNLLSGMDTICAKLLSWFDEQHLRDKVIRIVLTWINCYYLDFDNVNLPNPCNPVGQQFLQLFEAKLCSSLTLTTQLRLFHVALSTKAKVRHVTITRSNRDDEVLNFSILGGYEKGFGIFVSKVDEGSKAENVGLKRGDQILEVNGTNFAIISHARALEVLRSTTHLALTVRYNPFMFREMIALPEGSKNKKPIATALNTSAAITLNPTLQNKPNGGFSSSGTKIKKAIPKFANFITRRFNNLTEDQVDFHQPTARSLSASRSHSNPDLHTLTSTAPTSPFHELIAGHNHFSSNPQHVIRVFNAANGDSRYLLVHAETVAREVVMVSVREFGLCSQSSSGAKSSLNYSLYEVSVVPEANTIKQRRLPDQLSNLAERASLHSRYYIKENTSSTTSTTNTTQQQLSDDIATEILRECPQSLSFLNLNTLQIALELTLQDFNIFRSIEPQEFIYDLFSDELRKDEQELNLWRKELQEFESLSNKEMFWVINEILNEQSLVKRVKIIKYFIKIGNFCRTLHNYNSLFAILSGLGHGSVQRLKQTWDKLGAKYHKILKALQKIMDPSRNMALYRGEINTRSPPIIPFFPIVKKDLTFIHLAHLTYNCEDGLINFDKMRMLGKEIRNIINMSSQQYPCNTTSTQSGIPLPPPPPTTTFGPSATTPKRMFEEAMMRKKVKHYLSNVFSTIIYDEDALLAKSFELEAGAAPPQPVASAPSQTPPTTKPANKTQPSPTLSSTSSGSSSGKLKFGAESPQQLRKLLSLSEVDSKVSRNAHHHNHHPNNAKSLNIPMSSQQHIRSISEGQSQNNVMINTVSFQSQPHLHRHHHMHTSFPPRSVRHHSSVPLPIESSSVTSLRRLEQFQQIKKYQCNDAMAPFASTPNMRPPLPNYDEAIQRQHKLMNLVSATKQLARSQMPAPAIRQTSLTRNLSNDDDKVSAV</sequence>
<gene>
    <name evidence="8" type="ORF">B4U79_02850</name>
</gene>
<proteinExistence type="predicted"/>
<dbReference type="PANTHER" id="PTHR23113">
    <property type="entry name" value="GUANINE NUCLEOTIDE EXCHANGE FACTOR"/>
    <property type="match status" value="1"/>
</dbReference>
<dbReference type="Gene3D" id="1.10.840.10">
    <property type="entry name" value="Ras guanine-nucleotide exchange factors catalytic domain"/>
    <property type="match status" value="1"/>
</dbReference>
<feature type="domain" description="Ras-GEF" evidence="4">
    <location>
        <begin position="775"/>
        <end position="1011"/>
    </location>
</feature>
<dbReference type="SMART" id="SM00228">
    <property type="entry name" value="PDZ"/>
    <property type="match status" value="1"/>
</dbReference>
<keyword evidence="9" id="KW-1185">Reference proteome</keyword>
<dbReference type="InterPro" id="IPR019804">
    <property type="entry name" value="Ras_G-nucl-exch_fac_CS"/>
</dbReference>
<dbReference type="PROSITE" id="PS50212">
    <property type="entry name" value="RASGEF_NTER"/>
    <property type="match status" value="1"/>
</dbReference>
<dbReference type="SUPFAM" id="SSF51206">
    <property type="entry name" value="cAMP-binding domain-like"/>
    <property type="match status" value="1"/>
</dbReference>
<dbReference type="InterPro" id="IPR001895">
    <property type="entry name" value="RASGEF_cat_dom"/>
</dbReference>
<dbReference type="Pfam" id="PF00595">
    <property type="entry name" value="PDZ"/>
    <property type="match status" value="1"/>
</dbReference>
<dbReference type="InterPro" id="IPR036964">
    <property type="entry name" value="RASGEF_cat_dom_sf"/>
</dbReference>
<feature type="compositionally biased region" description="Low complexity" evidence="3">
    <location>
        <begin position="86"/>
        <end position="100"/>
    </location>
</feature>
<feature type="compositionally biased region" description="Basic residues" evidence="3">
    <location>
        <begin position="1117"/>
        <end position="1127"/>
    </location>
</feature>
<dbReference type="InterPro" id="IPR001478">
    <property type="entry name" value="PDZ"/>
</dbReference>
<feature type="domain" description="PDZ" evidence="5">
    <location>
        <begin position="442"/>
        <end position="514"/>
    </location>
</feature>
<accession>A0A443RN02</accession>
<dbReference type="SMART" id="SM00229">
    <property type="entry name" value="RasGEFN"/>
    <property type="match status" value="1"/>
</dbReference>
<evidence type="ECO:0000259" key="7">
    <source>
        <dbReference type="PROSITE" id="PS50212"/>
    </source>
</evidence>
<evidence type="ECO:0000256" key="1">
    <source>
        <dbReference type="ARBA" id="ARBA00022658"/>
    </source>
</evidence>
<feature type="region of interest" description="Disordered" evidence="3">
    <location>
        <begin position="39"/>
        <end position="103"/>
    </location>
</feature>
<dbReference type="InterPro" id="IPR000159">
    <property type="entry name" value="RA_dom"/>
</dbReference>
<dbReference type="SMART" id="SM00314">
    <property type="entry name" value="RA"/>
    <property type="match status" value="1"/>
</dbReference>
<dbReference type="InterPro" id="IPR000651">
    <property type="entry name" value="Ras-like_Gua-exchang_fac_N"/>
</dbReference>
<dbReference type="PROSITE" id="PS00720">
    <property type="entry name" value="RASGEF"/>
    <property type="match status" value="1"/>
</dbReference>
<reference evidence="8 9" key="1">
    <citation type="journal article" date="2018" name="Gigascience">
        <title>Genomes of trombidid mites reveal novel predicted allergens and laterally-transferred genes associated with secondary metabolism.</title>
        <authorList>
            <person name="Dong X."/>
            <person name="Chaisiri K."/>
            <person name="Xia D."/>
            <person name="Armstrong S.D."/>
            <person name="Fang Y."/>
            <person name="Donnelly M.J."/>
            <person name="Kadowaki T."/>
            <person name="McGarry J.W."/>
            <person name="Darby A.C."/>
            <person name="Makepeace B.L."/>
        </authorList>
    </citation>
    <scope>NUCLEOTIDE SEQUENCE [LARGE SCALE GENOMIC DNA]</scope>
    <source>
        <strain evidence="8">UoL-WK</strain>
    </source>
</reference>
<organism evidence="8 9">
    <name type="scientific">Dinothrombium tinctorium</name>
    <dbReference type="NCBI Taxonomy" id="1965070"/>
    <lineage>
        <taxon>Eukaryota</taxon>
        <taxon>Metazoa</taxon>
        <taxon>Ecdysozoa</taxon>
        <taxon>Arthropoda</taxon>
        <taxon>Chelicerata</taxon>
        <taxon>Arachnida</taxon>
        <taxon>Acari</taxon>
        <taxon>Acariformes</taxon>
        <taxon>Trombidiformes</taxon>
        <taxon>Prostigmata</taxon>
        <taxon>Anystina</taxon>
        <taxon>Parasitengona</taxon>
        <taxon>Trombidioidea</taxon>
        <taxon>Trombidiidae</taxon>
        <taxon>Dinothrombium</taxon>
    </lineage>
</organism>
<evidence type="ECO:0000256" key="3">
    <source>
        <dbReference type="SAM" id="MobiDB-lite"/>
    </source>
</evidence>
<comment type="caution">
    <text evidence="8">The sequence shown here is derived from an EMBL/GenBank/DDBJ whole genome shotgun (WGS) entry which is preliminary data.</text>
</comment>
<dbReference type="STRING" id="1965070.A0A443RN02"/>
<feature type="region of interest" description="Disordered" evidence="3">
    <location>
        <begin position="1052"/>
        <end position="1098"/>
    </location>
</feature>
<dbReference type="CDD" id="cd00155">
    <property type="entry name" value="RasGEF"/>
    <property type="match status" value="1"/>
</dbReference>
<feature type="domain" description="N-terminal Ras-GEF" evidence="7">
    <location>
        <begin position="304"/>
        <end position="435"/>
    </location>
</feature>
<feature type="compositionally biased region" description="Polar residues" evidence="3">
    <location>
        <begin position="75"/>
        <end position="85"/>
    </location>
</feature>
<dbReference type="OrthoDB" id="6507326at2759"/>
<feature type="non-terminal residue" evidence="8">
    <location>
        <position position="1"/>
    </location>
</feature>
<dbReference type="InterPro" id="IPR008937">
    <property type="entry name" value="Ras-like_GEF"/>
</dbReference>
<feature type="compositionally biased region" description="Low complexity" evidence="3">
    <location>
        <begin position="1069"/>
        <end position="1093"/>
    </location>
</feature>
<feature type="region of interest" description="Disordered" evidence="3">
    <location>
        <begin position="983"/>
        <end position="1005"/>
    </location>
</feature>
<dbReference type="Pfam" id="PF00617">
    <property type="entry name" value="RasGEF"/>
    <property type="match status" value="1"/>
</dbReference>
<dbReference type="SUPFAM" id="SSF48366">
    <property type="entry name" value="Ras GEF"/>
    <property type="match status" value="1"/>
</dbReference>
<evidence type="ECO:0000313" key="8">
    <source>
        <dbReference type="EMBL" id="RWS16666.1"/>
    </source>
</evidence>